<name>A0A2P2PUL6_RHIMU</name>
<accession>A0A2P2PUL6</accession>
<reference evidence="1" key="1">
    <citation type="submission" date="2018-02" db="EMBL/GenBank/DDBJ databases">
        <title>Rhizophora mucronata_Transcriptome.</title>
        <authorList>
            <person name="Meera S.P."/>
            <person name="Sreeshan A."/>
            <person name="Augustine A."/>
        </authorList>
    </citation>
    <scope>NUCLEOTIDE SEQUENCE</scope>
    <source>
        <tissue evidence="1">Leaf</tissue>
    </source>
</reference>
<organism evidence="1">
    <name type="scientific">Rhizophora mucronata</name>
    <name type="common">Asiatic mangrove</name>
    <dbReference type="NCBI Taxonomy" id="61149"/>
    <lineage>
        <taxon>Eukaryota</taxon>
        <taxon>Viridiplantae</taxon>
        <taxon>Streptophyta</taxon>
        <taxon>Embryophyta</taxon>
        <taxon>Tracheophyta</taxon>
        <taxon>Spermatophyta</taxon>
        <taxon>Magnoliopsida</taxon>
        <taxon>eudicotyledons</taxon>
        <taxon>Gunneridae</taxon>
        <taxon>Pentapetalae</taxon>
        <taxon>rosids</taxon>
        <taxon>fabids</taxon>
        <taxon>Malpighiales</taxon>
        <taxon>Rhizophoraceae</taxon>
        <taxon>Rhizophora</taxon>
    </lineage>
</organism>
<evidence type="ECO:0000313" key="1">
    <source>
        <dbReference type="EMBL" id="MBX58319.1"/>
    </source>
</evidence>
<sequence>MLGSIINSFSSVT</sequence>
<dbReference type="EMBL" id="GGEC01077835">
    <property type="protein sequence ID" value="MBX58319.1"/>
    <property type="molecule type" value="Transcribed_RNA"/>
</dbReference>
<proteinExistence type="predicted"/>
<protein>
    <submittedName>
        <fullName evidence="1">Extended synaptotagmin-2-A</fullName>
    </submittedName>
</protein>